<feature type="compositionally biased region" description="Low complexity" evidence="1">
    <location>
        <begin position="368"/>
        <end position="384"/>
    </location>
</feature>
<feature type="compositionally biased region" description="Low complexity" evidence="1">
    <location>
        <begin position="431"/>
        <end position="445"/>
    </location>
</feature>
<organism evidence="4 5">
    <name type="scientific">Sistotremastrum suecicum HHB10207 ss-3</name>
    <dbReference type="NCBI Taxonomy" id="1314776"/>
    <lineage>
        <taxon>Eukaryota</taxon>
        <taxon>Fungi</taxon>
        <taxon>Dikarya</taxon>
        <taxon>Basidiomycota</taxon>
        <taxon>Agaricomycotina</taxon>
        <taxon>Agaricomycetes</taxon>
        <taxon>Sistotremastrales</taxon>
        <taxon>Sistotremastraceae</taxon>
        <taxon>Sistotremastrum</taxon>
    </lineage>
</organism>
<feature type="transmembrane region" description="Helical" evidence="2">
    <location>
        <begin position="259"/>
        <end position="284"/>
    </location>
</feature>
<evidence type="ECO:0000256" key="1">
    <source>
        <dbReference type="SAM" id="MobiDB-lite"/>
    </source>
</evidence>
<dbReference type="AlphaFoldDB" id="A0A166HJT5"/>
<reference evidence="4 5" key="1">
    <citation type="journal article" date="2016" name="Mol. Biol. Evol.">
        <title>Comparative Genomics of Early-Diverging Mushroom-Forming Fungi Provides Insights into the Origins of Lignocellulose Decay Capabilities.</title>
        <authorList>
            <person name="Nagy L.G."/>
            <person name="Riley R."/>
            <person name="Tritt A."/>
            <person name="Adam C."/>
            <person name="Daum C."/>
            <person name="Floudas D."/>
            <person name="Sun H."/>
            <person name="Yadav J.S."/>
            <person name="Pangilinan J."/>
            <person name="Larsson K.H."/>
            <person name="Matsuura K."/>
            <person name="Barry K."/>
            <person name="Labutti K."/>
            <person name="Kuo R."/>
            <person name="Ohm R.A."/>
            <person name="Bhattacharya S.S."/>
            <person name="Shirouzu T."/>
            <person name="Yoshinaga Y."/>
            <person name="Martin F.M."/>
            <person name="Grigoriev I.V."/>
            <person name="Hibbett D.S."/>
        </authorList>
    </citation>
    <scope>NUCLEOTIDE SEQUENCE [LARGE SCALE GENOMIC DNA]</scope>
    <source>
        <strain evidence="4 5">HHB10207 ss-3</strain>
    </source>
</reference>
<keyword evidence="2" id="KW-1133">Transmembrane helix</keyword>
<evidence type="ECO:0000256" key="3">
    <source>
        <dbReference type="SAM" id="SignalP"/>
    </source>
</evidence>
<evidence type="ECO:0000256" key="2">
    <source>
        <dbReference type="SAM" id="Phobius"/>
    </source>
</evidence>
<proteinExistence type="predicted"/>
<keyword evidence="3" id="KW-0732">Signal</keyword>
<evidence type="ECO:0000313" key="5">
    <source>
        <dbReference type="Proteomes" id="UP000076798"/>
    </source>
</evidence>
<protein>
    <recommendedName>
        <fullName evidence="6">Fibronectin type-III domain-containing protein</fullName>
    </recommendedName>
</protein>
<keyword evidence="5" id="KW-1185">Reference proteome</keyword>
<name>A0A166HJT5_9AGAM</name>
<evidence type="ECO:0000313" key="4">
    <source>
        <dbReference type="EMBL" id="KZT42790.1"/>
    </source>
</evidence>
<keyword evidence="2" id="KW-0812">Transmembrane</keyword>
<accession>A0A166HJT5</accession>
<dbReference type="EMBL" id="KV428011">
    <property type="protein sequence ID" value="KZT42790.1"/>
    <property type="molecule type" value="Genomic_DNA"/>
</dbReference>
<dbReference type="OrthoDB" id="2563021at2759"/>
<feature type="region of interest" description="Disordered" evidence="1">
    <location>
        <begin position="363"/>
        <end position="457"/>
    </location>
</feature>
<keyword evidence="2" id="KW-0472">Membrane</keyword>
<sequence length="457" mass="48949">MTLSIPIGSWLSLLQLACLVSAFTPSKWIDQSFYFSWSAPSDPFTIPITAQCDVIEITWARQTATGPDPVAPFYLQIYTSNYIVPFVIPAGSGESTNFTVPFAPGTQYQICMIDSNGATGGCQAIYTVYPANTTDGSTPVCANMTFPTTNLNVTSLYPLGTLSQYGWPGQCGDLSVKPQEGTPPFTFTVSPALHPPLNITSSTMDAINWTISLSWGSPFFISLVDSSGLSWTNGPLHSGTGPTDCLSLATPSHQKTTPWFVSLGTGFGGLLVGALLAFLVPWFLERRRRDNPVGVFTMGEDEYQPIRHEYYNSMLSSGGTLRTSRSRGSGYDGLSNYDLEPLQYPRTSAHESVIGVETISGTQVPNISTSSAPPTASDAAGPSALSADNRSGSHVYVVHHDGGRPPVSVYAPQGTEVVELPPEYAHNPFDGPSSPSSSRRPPGGSNMNKNLPDIHNR</sequence>
<gene>
    <name evidence="4" type="ORF">SISSUDRAFT_846883</name>
</gene>
<feature type="chain" id="PRO_5007874637" description="Fibronectin type-III domain-containing protein" evidence="3">
    <location>
        <begin position="23"/>
        <end position="457"/>
    </location>
</feature>
<dbReference type="Proteomes" id="UP000076798">
    <property type="component" value="Unassembled WGS sequence"/>
</dbReference>
<evidence type="ECO:0008006" key="6">
    <source>
        <dbReference type="Google" id="ProtNLM"/>
    </source>
</evidence>
<dbReference type="STRING" id="1314776.A0A166HJT5"/>
<feature type="signal peptide" evidence="3">
    <location>
        <begin position="1"/>
        <end position="22"/>
    </location>
</feature>